<reference evidence="2" key="1">
    <citation type="journal article" date="2020" name="mSystems">
        <title>Genome- and Community-Level Interaction Insights into Carbon Utilization and Element Cycling Functions of Hydrothermarchaeota in Hydrothermal Sediment.</title>
        <authorList>
            <person name="Zhou Z."/>
            <person name="Liu Y."/>
            <person name="Xu W."/>
            <person name="Pan J."/>
            <person name="Luo Z.H."/>
            <person name="Li M."/>
        </authorList>
    </citation>
    <scope>NUCLEOTIDE SEQUENCE [LARGE SCALE GENOMIC DNA]</scope>
    <source>
        <strain evidence="2">SpSt-1042</strain>
    </source>
</reference>
<organism evidence="2">
    <name type="scientific">candidate division CPR3 bacterium</name>
    <dbReference type="NCBI Taxonomy" id="2268181"/>
    <lineage>
        <taxon>Bacteria</taxon>
        <taxon>Bacteria division CPR3</taxon>
    </lineage>
</organism>
<feature type="domain" description="PRC-barrel" evidence="1">
    <location>
        <begin position="4"/>
        <end position="84"/>
    </location>
</feature>
<accession>A0A7C5UWF5</accession>
<dbReference type="EMBL" id="DRVY01000058">
    <property type="protein sequence ID" value="HHR92264.1"/>
    <property type="molecule type" value="Genomic_DNA"/>
</dbReference>
<dbReference type="PANTHER" id="PTHR38137">
    <property type="entry name" value="PRC-BARREL DOMAIN PROTEIN"/>
    <property type="match status" value="1"/>
</dbReference>
<proteinExistence type="predicted"/>
<name>A0A7C5UWF5_UNCC3</name>
<dbReference type="PANTHER" id="PTHR38137:SF2">
    <property type="entry name" value="PRC-BARREL DOMAIN-CONTAINING PROTEIN"/>
    <property type="match status" value="1"/>
</dbReference>
<dbReference type="InterPro" id="IPR027275">
    <property type="entry name" value="PRC-brl_dom"/>
</dbReference>
<evidence type="ECO:0000259" key="1">
    <source>
        <dbReference type="Pfam" id="PF05239"/>
    </source>
</evidence>
<comment type="caution">
    <text evidence="2">The sequence shown here is derived from an EMBL/GenBank/DDBJ whole genome shotgun (WGS) entry which is preliminary data.</text>
</comment>
<dbReference type="AlphaFoldDB" id="A0A7C5UWF5"/>
<protein>
    <recommendedName>
        <fullName evidence="1">PRC-barrel domain-containing protein</fullName>
    </recommendedName>
</protein>
<evidence type="ECO:0000313" key="2">
    <source>
        <dbReference type="EMBL" id="HHR92264.1"/>
    </source>
</evidence>
<gene>
    <name evidence="2" type="ORF">ENL96_02000</name>
</gene>
<sequence length="87" mass="9503">MADTKVRANDIIGKPIISEETGRKFGVVANIDFVAESGELLNIVVEQPTKPLIDLNLKTDEKGRYLIPFTAVKSVGDFVIVSESELV</sequence>
<dbReference type="InterPro" id="IPR011033">
    <property type="entry name" value="PRC_barrel-like_sf"/>
</dbReference>
<dbReference type="Pfam" id="PF05239">
    <property type="entry name" value="PRC"/>
    <property type="match status" value="1"/>
</dbReference>
<dbReference type="Gene3D" id="2.30.30.240">
    <property type="entry name" value="PRC-barrel domain"/>
    <property type="match status" value="1"/>
</dbReference>
<dbReference type="SUPFAM" id="SSF50346">
    <property type="entry name" value="PRC-barrel domain"/>
    <property type="match status" value="1"/>
</dbReference>